<reference evidence="2" key="2">
    <citation type="journal article" date="2021" name="PeerJ">
        <title>Extensive microbial diversity within the chicken gut microbiome revealed by metagenomics and culture.</title>
        <authorList>
            <person name="Gilroy R."/>
            <person name="Ravi A."/>
            <person name="Getino M."/>
            <person name="Pursley I."/>
            <person name="Horton D.L."/>
            <person name="Alikhan N.F."/>
            <person name="Baker D."/>
            <person name="Gharbi K."/>
            <person name="Hall N."/>
            <person name="Watson M."/>
            <person name="Adriaenssens E.M."/>
            <person name="Foster-Nyarko E."/>
            <person name="Jarju S."/>
            <person name="Secka A."/>
            <person name="Antonio M."/>
            <person name="Oren A."/>
            <person name="Chaudhuri R.R."/>
            <person name="La Ragione R."/>
            <person name="Hildebrand F."/>
            <person name="Pallen M.J."/>
        </authorList>
    </citation>
    <scope>NUCLEOTIDE SEQUENCE</scope>
    <source>
        <strain evidence="2">ChiGjej1B1-24693</strain>
    </source>
</reference>
<dbReference type="AlphaFoldDB" id="A0A9D1KLT0"/>
<evidence type="ECO:0000313" key="3">
    <source>
        <dbReference type="Proteomes" id="UP000886842"/>
    </source>
</evidence>
<dbReference type="InterPro" id="IPR050490">
    <property type="entry name" value="Bact_solute-bd_prot1"/>
</dbReference>
<dbReference type="SUPFAM" id="SSF53850">
    <property type="entry name" value="Periplasmic binding protein-like II"/>
    <property type="match status" value="1"/>
</dbReference>
<feature type="non-terminal residue" evidence="2">
    <location>
        <position position="1"/>
    </location>
</feature>
<dbReference type="PANTHER" id="PTHR43649:SF12">
    <property type="entry name" value="DIACETYLCHITOBIOSE BINDING PROTEIN DASA"/>
    <property type="match status" value="1"/>
</dbReference>
<dbReference type="Proteomes" id="UP000886842">
    <property type="component" value="Unassembled WGS sequence"/>
</dbReference>
<sequence>QGTGGGGNGGGGETGLVEPTFVPFAGVTPDKPGSADGITPVFYNYPNPPTVREGYPLEGGEKWSALMQMAPPKVAASKNKNYQLYRDALGTDFEVNGVLSAAYTEKFQVIMAGGDLPDFVQIASVAQLPKLLEKNFTDLTDVLGGDEIKKYPGLANIPTATWKIPQLNGRLWGIAQPRPPAGVSLTSRGDVLAERGIDDPYVQLRDGADFVDLLKQLTNKDKNEFAMGADPNGWLMPMMQTMIGGPNVWANENGTFVHQLETEQYKEALSEAGKIIQAGYLHPNSFSDPTQNATWYNAGTTALYYQSFVGWGGNARLHPEWNVGNVELPMWDGGGMAPIRKSVAGYGAYIAIKKSDDARLEQLLRIADFIASPFGTQQYLDVNYGVEGYSYNMEDGNPVSLPPETNPSIVAMTYTGGNSGAILFGQGEQESVDRQHEYLSRAIPAGIDNAVDGLYSETFSTKGATFTKAQFDLQREIMLGQKPVSDFDDFVKKWKSQVGDKAAAEYAESAEAVS</sequence>
<dbReference type="Gene3D" id="3.40.190.10">
    <property type="entry name" value="Periplasmic binding protein-like II"/>
    <property type="match status" value="2"/>
</dbReference>
<evidence type="ECO:0000256" key="1">
    <source>
        <dbReference type="SAM" id="MobiDB-lite"/>
    </source>
</evidence>
<feature type="compositionally biased region" description="Gly residues" evidence="1">
    <location>
        <begin position="1"/>
        <end position="14"/>
    </location>
</feature>
<protein>
    <submittedName>
        <fullName evidence="2">Extracellular solute-binding protein</fullName>
    </submittedName>
</protein>
<feature type="region of interest" description="Disordered" evidence="1">
    <location>
        <begin position="1"/>
        <end position="33"/>
    </location>
</feature>
<dbReference type="PANTHER" id="PTHR43649">
    <property type="entry name" value="ARABINOSE-BINDING PROTEIN-RELATED"/>
    <property type="match status" value="1"/>
</dbReference>
<organism evidence="2 3">
    <name type="scientific">Candidatus Avipropionibacterium avicola</name>
    <dbReference type="NCBI Taxonomy" id="2840701"/>
    <lineage>
        <taxon>Bacteria</taxon>
        <taxon>Bacillati</taxon>
        <taxon>Actinomycetota</taxon>
        <taxon>Actinomycetes</taxon>
        <taxon>Propionibacteriales</taxon>
        <taxon>Propionibacteriaceae</taxon>
        <taxon>Propionibacteriaceae incertae sedis</taxon>
        <taxon>Candidatus Avipropionibacterium</taxon>
    </lineage>
</organism>
<gene>
    <name evidence="2" type="ORF">IAA98_08315</name>
</gene>
<reference evidence="2" key="1">
    <citation type="submission" date="2020-10" db="EMBL/GenBank/DDBJ databases">
        <authorList>
            <person name="Gilroy R."/>
        </authorList>
    </citation>
    <scope>NUCLEOTIDE SEQUENCE</scope>
    <source>
        <strain evidence="2">ChiGjej1B1-24693</strain>
    </source>
</reference>
<comment type="caution">
    <text evidence="2">The sequence shown here is derived from an EMBL/GenBank/DDBJ whole genome shotgun (WGS) entry which is preliminary data.</text>
</comment>
<evidence type="ECO:0000313" key="2">
    <source>
        <dbReference type="EMBL" id="HIT75574.1"/>
    </source>
</evidence>
<dbReference type="EMBL" id="DVLP01000247">
    <property type="protein sequence ID" value="HIT75574.1"/>
    <property type="molecule type" value="Genomic_DNA"/>
</dbReference>
<accession>A0A9D1KLT0</accession>
<proteinExistence type="predicted"/>
<name>A0A9D1KLT0_9ACTN</name>